<protein>
    <submittedName>
        <fullName evidence="3">Outer membrane protein with beta-barrel domain</fullName>
    </submittedName>
</protein>
<gene>
    <name evidence="3" type="ORF">B0O44_1066</name>
</gene>
<dbReference type="Proteomes" id="UP000248198">
    <property type="component" value="Unassembled WGS sequence"/>
</dbReference>
<dbReference type="Pfam" id="PF13568">
    <property type="entry name" value="OMP_b-brl_2"/>
    <property type="match status" value="1"/>
</dbReference>
<comment type="caution">
    <text evidence="3">The sequence shown here is derived from an EMBL/GenBank/DDBJ whole genome shotgun (WGS) entry which is preliminary data.</text>
</comment>
<evidence type="ECO:0000313" key="4">
    <source>
        <dbReference type="Proteomes" id="UP000248198"/>
    </source>
</evidence>
<sequence length="187" mass="19674">MKRLFLMAGLLAAVHLVKAQDIQLIPKAGLSLSRQSISNVSGEGFKTGFTAGLGLNFQIAKSSFSIQPELNYVSEGTKIKGTNLKYNLNYLEIPVLAKYTFGPVYVNAGPSLGLAVGGKEKMEALYGAKINKLDFGIQMGAGVAIPAGKGSILLDGRYALGLTDVNKGPATAKNRGILLTIGYAIPL</sequence>
<name>A0A318UDW9_9SPHI</name>
<feature type="domain" description="Outer membrane protein beta-barrel" evidence="2">
    <location>
        <begin position="19"/>
        <end position="165"/>
    </location>
</feature>
<dbReference type="OrthoDB" id="1150878at2"/>
<feature type="signal peptide" evidence="1">
    <location>
        <begin position="1"/>
        <end position="19"/>
    </location>
</feature>
<evidence type="ECO:0000256" key="1">
    <source>
        <dbReference type="SAM" id="SignalP"/>
    </source>
</evidence>
<dbReference type="EMBL" id="QKLU01000006">
    <property type="protein sequence ID" value="PYF72357.1"/>
    <property type="molecule type" value="Genomic_DNA"/>
</dbReference>
<reference evidence="3 4" key="1">
    <citation type="submission" date="2018-06" db="EMBL/GenBank/DDBJ databases">
        <title>Genomic Encyclopedia of Archaeal and Bacterial Type Strains, Phase II (KMG-II): from individual species to whole genera.</title>
        <authorList>
            <person name="Goeker M."/>
        </authorList>
    </citation>
    <scope>NUCLEOTIDE SEQUENCE [LARGE SCALE GENOMIC DNA]</scope>
    <source>
        <strain evidence="3 4">DSM 27372</strain>
    </source>
</reference>
<keyword evidence="4" id="KW-1185">Reference proteome</keyword>
<feature type="chain" id="PRO_5016272644" evidence="1">
    <location>
        <begin position="20"/>
        <end position="187"/>
    </location>
</feature>
<dbReference type="InterPro" id="IPR025665">
    <property type="entry name" value="Beta-barrel_OMP_2"/>
</dbReference>
<keyword evidence="1" id="KW-0732">Signal</keyword>
<evidence type="ECO:0000313" key="3">
    <source>
        <dbReference type="EMBL" id="PYF72357.1"/>
    </source>
</evidence>
<proteinExistence type="predicted"/>
<dbReference type="AlphaFoldDB" id="A0A318UDW9"/>
<evidence type="ECO:0000259" key="2">
    <source>
        <dbReference type="Pfam" id="PF13568"/>
    </source>
</evidence>
<dbReference type="RefSeq" id="WP_110833073.1">
    <property type="nucleotide sequence ID" value="NZ_QKLU01000006.1"/>
</dbReference>
<accession>A0A318UDW9</accession>
<organism evidence="3 4">
    <name type="scientific">Pedobacter nutrimenti</name>
    <dbReference type="NCBI Taxonomy" id="1241337"/>
    <lineage>
        <taxon>Bacteria</taxon>
        <taxon>Pseudomonadati</taxon>
        <taxon>Bacteroidota</taxon>
        <taxon>Sphingobacteriia</taxon>
        <taxon>Sphingobacteriales</taxon>
        <taxon>Sphingobacteriaceae</taxon>
        <taxon>Pedobacter</taxon>
    </lineage>
</organism>